<dbReference type="InterPro" id="IPR006684">
    <property type="entry name" value="YbgC/YbaW"/>
</dbReference>
<dbReference type="EMBL" id="JACHFR010000002">
    <property type="protein sequence ID" value="MBB5218557.1"/>
    <property type="molecule type" value="Genomic_DNA"/>
</dbReference>
<proteinExistence type="inferred from homology"/>
<keyword evidence="4" id="KW-1185">Reference proteome</keyword>
<dbReference type="EC" id="3.1.2.-" evidence="3"/>
<dbReference type="InterPro" id="IPR029069">
    <property type="entry name" value="HotDog_dom_sf"/>
</dbReference>
<dbReference type="Pfam" id="PF13279">
    <property type="entry name" value="4HBT_2"/>
    <property type="match status" value="1"/>
</dbReference>
<organism evidence="3 4">
    <name type="scientific">Treponema rectale</name>
    <dbReference type="NCBI Taxonomy" id="744512"/>
    <lineage>
        <taxon>Bacteria</taxon>
        <taxon>Pseudomonadati</taxon>
        <taxon>Spirochaetota</taxon>
        <taxon>Spirochaetia</taxon>
        <taxon>Spirochaetales</taxon>
        <taxon>Treponemataceae</taxon>
        <taxon>Treponema</taxon>
    </lineage>
</organism>
<sequence length="131" mass="14687">MKCSSFLTVRSYECDSYSHVNNAVYLNYLEFARMDYLNQIGFPYNDVVKAGYFLYVTHVDIHYKASAFLNDKIIIETTPVKLGAVSGTLHQIIRKEDGTVCAEADVTWASVKNGGIPAKLPKEFLVEGLKP</sequence>
<comment type="similarity">
    <text evidence="1">Belongs to the 4-hydroxybenzoyl-CoA thioesterase family.</text>
</comment>
<dbReference type="Proteomes" id="UP000578697">
    <property type="component" value="Unassembled WGS sequence"/>
</dbReference>
<dbReference type="AlphaFoldDB" id="A0A840SA25"/>
<dbReference type="CDD" id="cd00586">
    <property type="entry name" value="4HBT"/>
    <property type="match status" value="1"/>
</dbReference>
<keyword evidence="2 3" id="KW-0378">Hydrolase</keyword>
<accession>A0A840SA25</accession>
<reference evidence="3 4" key="1">
    <citation type="submission" date="2020-08" db="EMBL/GenBank/DDBJ databases">
        <title>Genomic Encyclopedia of Type Strains, Phase IV (KMG-IV): sequencing the most valuable type-strain genomes for metagenomic binning, comparative biology and taxonomic classification.</title>
        <authorList>
            <person name="Goeker M."/>
        </authorList>
    </citation>
    <scope>NUCLEOTIDE SEQUENCE [LARGE SCALE GENOMIC DNA]</scope>
    <source>
        <strain evidence="3 4">DSM 103679</strain>
    </source>
</reference>
<evidence type="ECO:0000313" key="3">
    <source>
        <dbReference type="EMBL" id="MBB5218557.1"/>
    </source>
</evidence>
<protein>
    <submittedName>
        <fullName evidence="3">Acyl-CoA thioester hydrolase</fullName>
        <ecNumber evidence="3">3.1.2.-</ecNumber>
    </submittedName>
</protein>
<dbReference type="SUPFAM" id="SSF54637">
    <property type="entry name" value="Thioesterase/thiol ester dehydrase-isomerase"/>
    <property type="match status" value="1"/>
</dbReference>
<dbReference type="InterPro" id="IPR050563">
    <property type="entry name" value="4-hydroxybenzoyl-CoA_TE"/>
</dbReference>
<dbReference type="PANTHER" id="PTHR31793">
    <property type="entry name" value="4-HYDROXYBENZOYL-COA THIOESTERASE FAMILY MEMBER"/>
    <property type="match status" value="1"/>
</dbReference>
<name>A0A840SA25_9SPIR</name>
<dbReference type="PIRSF" id="PIRSF003230">
    <property type="entry name" value="YbgC"/>
    <property type="match status" value="1"/>
</dbReference>
<dbReference type="PANTHER" id="PTHR31793:SF24">
    <property type="entry name" value="LONG-CHAIN ACYL-COA THIOESTERASE FADM"/>
    <property type="match status" value="1"/>
</dbReference>
<evidence type="ECO:0000256" key="2">
    <source>
        <dbReference type="ARBA" id="ARBA00022801"/>
    </source>
</evidence>
<comment type="caution">
    <text evidence="3">The sequence shown here is derived from an EMBL/GenBank/DDBJ whole genome shotgun (WGS) entry which is preliminary data.</text>
</comment>
<evidence type="ECO:0000313" key="4">
    <source>
        <dbReference type="Proteomes" id="UP000578697"/>
    </source>
</evidence>
<dbReference type="GO" id="GO:0047617">
    <property type="term" value="F:fatty acyl-CoA hydrolase activity"/>
    <property type="evidence" value="ECO:0007669"/>
    <property type="project" value="TreeGrafter"/>
</dbReference>
<evidence type="ECO:0000256" key="1">
    <source>
        <dbReference type="ARBA" id="ARBA00005953"/>
    </source>
</evidence>
<dbReference type="Gene3D" id="3.10.129.10">
    <property type="entry name" value="Hotdog Thioesterase"/>
    <property type="match status" value="1"/>
</dbReference>
<dbReference type="RefSeq" id="WP_184652006.1">
    <property type="nucleotide sequence ID" value="NZ_JACHFR010000002.1"/>
</dbReference>
<gene>
    <name evidence="3" type="ORF">HNP77_000926</name>
</gene>